<dbReference type="GO" id="GO:0005886">
    <property type="term" value="C:plasma membrane"/>
    <property type="evidence" value="ECO:0007669"/>
    <property type="project" value="UniProtKB-SubCell"/>
</dbReference>
<dbReference type="InterPro" id="IPR004477">
    <property type="entry name" value="ComEC_N"/>
</dbReference>
<feature type="transmembrane region" description="Helical" evidence="6">
    <location>
        <begin position="382"/>
        <end position="402"/>
    </location>
</feature>
<dbReference type="GO" id="GO:0030420">
    <property type="term" value="P:establishment of competence for transformation"/>
    <property type="evidence" value="ECO:0007669"/>
    <property type="project" value="InterPro"/>
</dbReference>
<name>A0A4U1MGX0_9BACL</name>
<organism evidence="8 9">
    <name type="scientific">Guptibacillus hwajinpoensis</name>
    <dbReference type="NCBI Taxonomy" id="208199"/>
    <lineage>
        <taxon>Bacteria</taxon>
        <taxon>Bacillati</taxon>
        <taxon>Bacillota</taxon>
        <taxon>Bacilli</taxon>
        <taxon>Bacillales</taxon>
        <taxon>Guptibacillaceae</taxon>
        <taxon>Guptibacillus</taxon>
    </lineage>
</organism>
<dbReference type="CDD" id="cd07731">
    <property type="entry name" value="ComA-like_MBL-fold"/>
    <property type="match status" value="1"/>
</dbReference>
<feature type="transmembrane region" description="Helical" evidence="6">
    <location>
        <begin position="7"/>
        <end position="36"/>
    </location>
</feature>
<dbReference type="Pfam" id="PF03772">
    <property type="entry name" value="Competence"/>
    <property type="match status" value="1"/>
</dbReference>
<dbReference type="Gene3D" id="3.60.15.10">
    <property type="entry name" value="Ribonuclease Z/Hydroxyacylglutathione hydrolase-like"/>
    <property type="match status" value="1"/>
</dbReference>
<keyword evidence="2" id="KW-1003">Cell membrane</keyword>
<evidence type="ECO:0000256" key="6">
    <source>
        <dbReference type="SAM" id="Phobius"/>
    </source>
</evidence>
<feature type="transmembrane region" description="Helical" evidence="6">
    <location>
        <begin position="227"/>
        <end position="251"/>
    </location>
</feature>
<feature type="transmembrane region" description="Helical" evidence="6">
    <location>
        <begin position="257"/>
        <end position="278"/>
    </location>
</feature>
<evidence type="ECO:0000313" key="8">
    <source>
        <dbReference type="EMBL" id="TKD70193.1"/>
    </source>
</evidence>
<sequence length="759" mass="85044">MKGRLWVLAVSALIGVASVETFHAIFLEIVLIAWFLKKDQRLSAFAVATFLLFFTYMFVIDQANQTVLVEGENQLIGVISTIPAVNGNQLSFEIKTNEEKLQVNYYISSEDEKLEMQQLQVGLTCHLSGALESPSQLRVPSLFDYKQFLYYKEIHWIYTLNKKPTCRHVATSMMMSIQQFRQQMLSAIKNDYPVELQGIASSLLIGDRSLLTNDLESAYQDLGLSHVLAVSGLHVGVTGGLLFWFLIRIGITRERVYVILLFFYPVYMGVTGFAPSVIRASLMAMGVVLSMRLRMKINPLDGISSACIAILAVNPFYAFHIGFQLSFLIAFALIVSSSRLLKRYKTPFTQLLALSSLAQIVSFPVVIYHFHEISLLSLPLNLIYVPIVSVIILPMLLILTFIRTFHIMFLFDLLSNVLSPFVEFFHHVFIWATNLHYTVIFGKLSEVELLVATFICLLVLLQWEVGKVRNGIVIWLLFSATLYVLPYINPYGEVTFLDVGQGDCIVITLPYQQQVILIDTGGKPSYGEKEEWQQKSSSFDVGEDIVVPYLKSRGIRAIDLLILTHGDYDHAGGAAAVLDQLNVKRMIIDHSPVQTDIENNLIETAHRKGTKVSQALTGQSWRKGKASFSILQALEEGEENNGSVVLFAVIGGYKWLFTGDLEEPGERLLLTSELLPEIDILKVGHHGSSTSSSEAFLKKLNPSIAIISAGVDNRYGHPNGDVIERLKKFGIGTVRTDQSGTITYKFITNRNGKWITMLK</sequence>
<dbReference type="OrthoDB" id="9761531at2"/>
<feature type="transmembrane region" description="Helical" evidence="6">
    <location>
        <begin position="323"/>
        <end position="341"/>
    </location>
</feature>
<dbReference type="RefSeq" id="WP_136947606.1">
    <property type="nucleotide sequence ID" value="NZ_SWFM01000003.1"/>
</dbReference>
<evidence type="ECO:0000256" key="5">
    <source>
        <dbReference type="ARBA" id="ARBA00023136"/>
    </source>
</evidence>
<evidence type="ECO:0000256" key="2">
    <source>
        <dbReference type="ARBA" id="ARBA00022475"/>
    </source>
</evidence>
<keyword evidence="4 6" id="KW-1133">Transmembrane helix</keyword>
<dbReference type="Pfam" id="PF00753">
    <property type="entry name" value="Lactamase_B"/>
    <property type="match status" value="1"/>
</dbReference>
<dbReference type="InterPro" id="IPR004797">
    <property type="entry name" value="Competence_ComEC/Rec2"/>
</dbReference>
<dbReference type="InterPro" id="IPR052159">
    <property type="entry name" value="Competence_DNA_uptake"/>
</dbReference>
<evidence type="ECO:0000259" key="7">
    <source>
        <dbReference type="SMART" id="SM00849"/>
    </source>
</evidence>
<dbReference type="EMBL" id="SWFM01000003">
    <property type="protein sequence ID" value="TKD70193.1"/>
    <property type="molecule type" value="Genomic_DNA"/>
</dbReference>
<dbReference type="NCBIfam" id="TIGR00360">
    <property type="entry name" value="ComEC_N-term"/>
    <property type="match status" value="1"/>
</dbReference>
<evidence type="ECO:0000256" key="1">
    <source>
        <dbReference type="ARBA" id="ARBA00004651"/>
    </source>
</evidence>
<comment type="subcellular location">
    <subcellularLocation>
        <location evidence="1">Cell membrane</location>
        <topology evidence="1">Multi-pass membrane protein</topology>
    </subcellularLocation>
</comment>
<dbReference type="SMART" id="SM00849">
    <property type="entry name" value="Lactamase_B"/>
    <property type="match status" value="1"/>
</dbReference>
<feature type="transmembrane region" description="Helical" evidence="6">
    <location>
        <begin position="437"/>
        <end position="460"/>
    </location>
</feature>
<feature type="transmembrane region" description="Helical" evidence="6">
    <location>
        <begin position="472"/>
        <end position="488"/>
    </location>
</feature>
<gene>
    <name evidence="8" type="ORF">FBF83_13185</name>
</gene>
<dbReference type="Proteomes" id="UP000310541">
    <property type="component" value="Unassembled WGS sequence"/>
</dbReference>
<dbReference type="InterPro" id="IPR035681">
    <property type="entry name" value="ComA-like_MBL"/>
</dbReference>
<dbReference type="InterPro" id="IPR036866">
    <property type="entry name" value="RibonucZ/Hydroxyglut_hydro"/>
</dbReference>
<evidence type="ECO:0000256" key="4">
    <source>
        <dbReference type="ARBA" id="ARBA00022989"/>
    </source>
</evidence>
<dbReference type="PANTHER" id="PTHR30619:SF1">
    <property type="entry name" value="RECOMBINATION PROTEIN 2"/>
    <property type="match status" value="1"/>
</dbReference>
<feature type="transmembrane region" description="Helical" evidence="6">
    <location>
        <begin position="348"/>
        <end position="370"/>
    </location>
</feature>
<comment type="caution">
    <text evidence="8">The sequence shown here is derived from an EMBL/GenBank/DDBJ whole genome shotgun (WGS) entry which is preliminary data.</text>
</comment>
<keyword evidence="5 6" id="KW-0472">Membrane</keyword>
<dbReference type="Pfam" id="PF13567">
    <property type="entry name" value="DUF4131"/>
    <property type="match status" value="1"/>
</dbReference>
<accession>A0A4U1MGX0</accession>
<dbReference type="SUPFAM" id="SSF56281">
    <property type="entry name" value="Metallo-hydrolase/oxidoreductase"/>
    <property type="match status" value="1"/>
</dbReference>
<reference evidence="8 9" key="1">
    <citation type="submission" date="2019-04" db="EMBL/GenBank/DDBJ databases">
        <title>Genome sequence of Bacillus hwajinpoensis strain Y2.</title>
        <authorList>
            <person name="Fair J.L."/>
            <person name="Maclea K.S."/>
        </authorList>
    </citation>
    <scope>NUCLEOTIDE SEQUENCE [LARGE SCALE GENOMIC DNA]</scope>
    <source>
        <strain evidence="8 9">Y2</strain>
    </source>
</reference>
<feature type="transmembrane region" description="Helical" evidence="6">
    <location>
        <begin position="409"/>
        <end position="431"/>
    </location>
</feature>
<dbReference type="InterPro" id="IPR001279">
    <property type="entry name" value="Metallo-B-lactamas"/>
</dbReference>
<protein>
    <submittedName>
        <fullName evidence="8">DNA internalization-related competence protein ComEC/Rec2</fullName>
    </submittedName>
</protein>
<dbReference type="NCBIfam" id="TIGR00361">
    <property type="entry name" value="ComEC_Rec2"/>
    <property type="match status" value="1"/>
</dbReference>
<dbReference type="PANTHER" id="PTHR30619">
    <property type="entry name" value="DNA INTERNALIZATION/COMPETENCE PROTEIN COMEC/REC2"/>
    <property type="match status" value="1"/>
</dbReference>
<keyword evidence="3 6" id="KW-0812">Transmembrane</keyword>
<feature type="domain" description="Metallo-beta-lactamase" evidence="7">
    <location>
        <begin position="501"/>
        <end position="711"/>
    </location>
</feature>
<proteinExistence type="predicted"/>
<evidence type="ECO:0000313" key="9">
    <source>
        <dbReference type="Proteomes" id="UP000310541"/>
    </source>
</evidence>
<dbReference type="AlphaFoldDB" id="A0A4U1MGX0"/>
<evidence type="ECO:0000256" key="3">
    <source>
        <dbReference type="ARBA" id="ARBA00022692"/>
    </source>
</evidence>
<dbReference type="InterPro" id="IPR025405">
    <property type="entry name" value="DUF4131"/>
</dbReference>
<feature type="transmembrane region" description="Helical" evidence="6">
    <location>
        <begin position="42"/>
        <end position="60"/>
    </location>
</feature>